<sequence>MCRGHRLVDLRTGEVEEFAGTTALLLCLVRPIADAGLLGENQTIRTSDHVKFALHTVVEGIAIPGVLMSEVALESLCTIDTKWQIALLMLRAEIIEDETVRAQFFRYFAVSTVVIFIALFCIWKISIGFWTLIQEFFVILVFFLWLLFLRRRCRSNLSAALLGGLLLPRSTGPSACFQGSTKYLNIFVCLHLNNVIYSIVLHIIYDIFVVVYLER</sequence>
<gene>
    <name evidence="2" type="ORF">ALC60_00642</name>
</gene>
<keyword evidence="1" id="KW-0812">Transmembrane</keyword>
<dbReference type="EMBL" id="KQ982080">
    <property type="protein sequence ID" value="KYQ60234.1"/>
    <property type="molecule type" value="Genomic_DNA"/>
</dbReference>
<keyword evidence="3" id="KW-1185">Reference proteome</keyword>
<accession>A0A151XIK2</accession>
<feature type="transmembrane region" description="Helical" evidence="1">
    <location>
        <begin position="104"/>
        <end position="125"/>
    </location>
</feature>
<organism evidence="2 3">
    <name type="scientific">Mycetomoellerius zeteki</name>
    <dbReference type="NCBI Taxonomy" id="64791"/>
    <lineage>
        <taxon>Eukaryota</taxon>
        <taxon>Metazoa</taxon>
        <taxon>Ecdysozoa</taxon>
        <taxon>Arthropoda</taxon>
        <taxon>Hexapoda</taxon>
        <taxon>Insecta</taxon>
        <taxon>Pterygota</taxon>
        <taxon>Neoptera</taxon>
        <taxon>Endopterygota</taxon>
        <taxon>Hymenoptera</taxon>
        <taxon>Apocrita</taxon>
        <taxon>Aculeata</taxon>
        <taxon>Formicoidea</taxon>
        <taxon>Formicidae</taxon>
        <taxon>Myrmicinae</taxon>
        <taxon>Mycetomoellerius</taxon>
    </lineage>
</organism>
<dbReference type="Proteomes" id="UP000075809">
    <property type="component" value="Unassembled WGS sequence"/>
</dbReference>
<name>A0A151XIK2_9HYME</name>
<feature type="transmembrane region" description="Helical" evidence="1">
    <location>
        <begin position="131"/>
        <end position="149"/>
    </location>
</feature>
<evidence type="ECO:0000256" key="1">
    <source>
        <dbReference type="SAM" id="Phobius"/>
    </source>
</evidence>
<protein>
    <submittedName>
        <fullName evidence="2">Uncharacterized protein</fullName>
    </submittedName>
</protein>
<evidence type="ECO:0000313" key="3">
    <source>
        <dbReference type="Proteomes" id="UP000075809"/>
    </source>
</evidence>
<keyword evidence="1" id="KW-0472">Membrane</keyword>
<feature type="transmembrane region" description="Helical" evidence="1">
    <location>
        <begin position="195"/>
        <end position="213"/>
    </location>
</feature>
<proteinExistence type="predicted"/>
<evidence type="ECO:0000313" key="2">
    <source>
        <dbReference type="EMBL" id="KYQ60234.1"/>
    </source>
</evidence>
<keyword evidence="1" id="KW-1133">Transmembrane helix</keyword>
<reference evidence="2 3" key="1">
    <citation type="submission" date="2015-09" db="EMBL/GenBank/DDBJ databases">
        <title>Trachymyrmex zeteki WGS genome.</title>
        <authorList>
            <person name="Nygaard S."/>
            <person name="Hu H."/>
            <person name="Boomsma J."/>
            <person name="Zhang G."/>
        </authorList>
    </citation>
    <scope>NUCLEOTIDE SEQUENCE [LARGE SCALE GENOMIC DNA]</scope>
    <source>
        <strain evidence="2">Tzet28-1</strain>
        <tissue evidence="2">Whole body</tissue>
    </source>
</reference>
<dbReference type="AlphaFoldDB" id="A0A151XIK2"/>